<evidence type="ECO:0000313" key="10">
    <source>
        <dbReference type="Proteomes" id="UP000669179"/>
    </source>
</evidence>
<name>A0A939T7G6_9ACTN</name>
<dbReference type="Proteomes" id="UP000669179">
    <property type="component" value="Unassembled WGS sequence"/>
</dbReference>
<evidence type="ECO:0000256" key="7">
    <source>
        <dbReference type="SAM" id="Phobius"/>
    </source>
</evidence>
<keyword evidence="4 5" id="KW-0067">ATP-binding</keyword>
<keyword evidence="10" id="KW-1185">Reference proteome</keyword>
<keyword evidence="9" id="KW-0723">Serine/threonine-protein kinase</keyword>
<evidence type="ECO:0000313" key="9">
    <source>
        <dbReference type="EMBL" id="MBO2453098.1"/>
    </source>
</evidence>
<evidence type="ECO:0000256" key="5">
    <source>
        <dbReference type="PROSITE-ProRule" id="PRU10141"/>
    </source>
</evidence>
<dbReference type="Gene3D" id="3.30.200.20">
    <property type="entry name" value="Phosphorylase Kinase, domain 1"/>
    <property type="match status" value="1"/>
</dbReference>
<dbReference type="SMART" id="SM00220">
    <property type="entry name" value="S_TKc"/>
    <property type="match status" value="1"/>
</dbReference>
<evidence type="ECO:0000256" key="3">
    <source>
        <dbReference type="ARBA" id="ARBA00022777"/>
    </source>
</evidence>
<feature type="transmembrane region" description="Helical" evidence="7">
    <location>
        <begin position="307"/>
        <end position="328"/>
    </location>
</feature>
<dbReference type="InterPro" id="IPR011009">
    <property type="entry name" value="Kinase-like_dom_sf"/>
</dbReference>
<accession>A0A939T7G6</accession>
<dbReference type="EMBL" id="JAGEOJ010000019">
    <property type="protein sequence ID" value="MBO2453098.1"/>
    <property type="molecule type" value="Genomic_DNA"/>
</dbReference>
<dbReference type="AlphaFoldDB" id="A0A939T7G6"/>
<dbReference type="SUPFAM" id="SSF56112">
    <property type="entry name" value="Protein kinase-like (PK-like)"/>
    <property type="match status" value="1"/>
</dbReference>
<feature type="domain" description="Protein kinase" evidence="8">
    <location>
        <begin position="15"/>
        <end position="269"/>
    </location>
</feature>
<dbReference type="GO" id="GO:0004674">
    <property type="term" value="F:protein serine/threonine kinase activity"/>
    <property type="evidence" value="ECO:0007669"/>
    <property type="project" value="UniProtKB-KW"/>
</dbReference>
<dbReference type="InterPro" id="IPR000719">
    <property type="entry name" value="Prot_kinase_dom"/>
</dbReference>
<comment type="caution">
    <text evidence="9">The sequence shown here is derived from an EMBL/GenBank/DDBJ whole genome shotgun (WGS) entry which is preliminary data.</text>
</comment>
<keyword evidence="7" id="KW-1133">Transmembrane helix</keyword>
<dbReference type="InterPro" id="IPR017441">
    <property type="entry name" value="Protein_kinase_ATP_BS"/>
</dbReference>
<evidence type="ECO:0000256" key="4">
    <source>
        <dbReference type="ARBA" id="ARBA00022840"/>
    </source>
</evidence>
<feature type="region of interest" description="Disordered" evidence="6">
    <location>
        <begin position="480"/>
        <end position="505"/>
    </location>
</feature>
<sequence>MDPLRAGDPAGIGDYVLLARLGAGGMGEVFLGRSPGGRLVAVKRVHESYAADPEFRRRFKREVEAARTVGGFHTAPVVDADPDAERPWMVTAYVAGPSLAEALAEHGALPAMTLRALGAGLAEALQAIHAQNLIHRDLKPSNILLAADGPRVIDFGIARAADASGVTARAGTPGFMSPELLAGRDLTPACDVFALGLILAYAAGVRPYGEGPAAALDYRVVHQEPDLTGLDPGLTGLVSECLAREPAARPTPAALLATLSEGSDFGAWLPADLQTMIATRVVATEEPVTGGLQAESVVFQTTSLRDLAGEVGLVLLFLALGTACFFPRLVNSSLPEPNSFSPHPDWRALIAGTLFTVLALGGLFGILQFQGYRRRLEITPVGLSVTVGNEHHDYRWAEITKITLMDRMAVYYLRQACLYARPAPDIAARLASADSPPTRHADPARGWVLVCRIDEFGAHRQVILNTLARHAGAAWEPPPPGRLPYARSEGSWPMVSQSPGAGRGS</sequence>
<dbReference type="PROSITE" id="PS00108">
    <property type="entry name" value="PROTEIN_KINASE_ST"/>
    <property type="match status" value="1"/>
</dbReference>
<dbReference type="CDD" id="cd14014">
    <property type="entry name" value="STKc_PknB_like"/>
    <property type="match status" value="1"/>
</dbReference>
<proteinExistence type="predicted"/>
<gene>
    <name evidence="9" type="ORF">J4573_38810</name>
</gene>
<evidence type="ECO:0000256" key="2">
    <source>
        <dbReference type="ARBA" id="ARBA00022741"/>
    </source>
</evidence>
<dbReference type="RefSeq" id="WP_208261126.1">
    <property type="nucleotide sequence ID" value="NZ_JAGEOJ010000019.1"/>
</dbReference>
<dbReference type="PROSITE" id="PS00107">
    <property type="entry name" value="PROTEIN_KINASE_ATP"/>
    <property type="match status" value="1"/>
</dbReference>
<dbReference type="InterPro" id="IPR008271">
    <property type="entry name" value="Ser/Thr_kinase_AS"/>
</dbReference>
<evidence type="ECO:0000256" key="1">
    <source>
        <dbReference type="ARBA" id="ARBA00022679"/>
    </source>
</evidence>
<evidence type="ECO:0000256" key="6">
    <source>
        <dbReference type="SAM" id="MobiDB-lite"/>
    </source>
</evidence>
<dbReference type="PANTHER" id="PTHR43289:SF34">
    <property type="entry name" value="SERINE_THREONINE-PROTEIN KINASE YBDM-RELATED"/>
    <property type="match status" value="1"/>
</dbReference>
<keyword evidence="7" id="KW-0812">Transmembrane</keyword>
<evidence type="ECO:0000259" key="8">
    <source>
        <dbReference type="PROSITE" id="PS50011"/>
    </source>
</evidence>
<dbReference type="Pfam" id="PF00069">
    <property type="entry name" value="Pkinase"/>
    <property type="match status" value="1"/>
</dbReference>
<dbReference type="PROSITE" id="PS50011">
    <property type="entry name" value="PROTEIN_KINASE_DOM"/>
    <property type="match status" value="1"/>
</dbReference>
<dbReference type="PANTHER" id="PTHR43289">
    <property type="entry name" value="MITOGEN-ACTIVATED PROTEIN KINASE KINASE KINASE 20-RELATED"/>
    <property type="match status" value="1"/>
</dbReference>
<feature type="binding site" evidence="5">
    <location>
        <position position="43"/>
    </location>
    <ligand>
        <name>ATP</name>
        <dbReference type="ChEBI" id="CHEBI:30616"/>
    </ligand>
</feature>
<keyword evidence="7" id="KW-0472">Membrane</keyword>
<keyword evidence="3 9" id="KW-0418">Kinase</keyword>
<feature type="transmembrane region" description="Helical" evidence="7">
    <location>
        <begin position="348"/>
        <end position="367"/>
    </location>
</feature>
<dbReference type="GO" id="GO:0005524">
    <property type="term" value="F:ATP binding"/>
    <property type="evidence" value="ECO:0007669"/>
    <property type="project" value="UniProtKB-UniRule"/>
</dbReference>
<organism evidence="9 10">
    <name type="scientific">Actinomadura barringtoniae</name>
    <dbReference type="NCBI Taxonomy" id="1427535"/>
    <lineage>
        <taxon>Bacteria</taxon>
        <taxon>Bacillati</taxon>
        <taxon>Actinomycetota</taxon>
        <taxon>Actinomycetes</taxon>
        <taxon>Streptosporangiales</taxon>
        <taxon>Thermomonosporaceae</taxon>
        <taxon>Actinomadura</taxon>
    </lineage>
</organism>
<reference evidence="9" key="1">
    <citation type="submission" date="2021-03" db="EMBL/GenBank/DDBJ databases">
        <authorList>
            <person name="Kanchanasin P."/>
            <person name="Saeng-In P."/>
            <person name="Phongsopitanun W."/>
            <person name="Yuki M."/>
            <person name="Kudo T."/>
            <person name="Ohkuma M."/>
            <person name="Tanasupawat S."/>
        </authorList>
    </citation>
    <scope>NUCLEOTIDE SEQUENCE</scope>
    <source>
        <strain evidence="9">GKU 128</strain>
    </source>
</reference>
<dbReference type="Gene3D" id="1.10.510.10">
    <property type="entry name" value="Transferase(Phosphotransferase) domain 1"/>
    <property type="match status" value="1"/>
</dbReference>
<protein>
    <submittedName>
        <fullName evidence="9">Serine/threonine protein kinase</fullName>
    </submittedName>
</protein>
<keyword evidence="1" id="KW-0808">Transferase</keyword>
<keyword evidence="2 5" id="KW-0547">Nucleotide-binding</keyword>